<sequence length="167" mass="17723">MTTSSIGEADLAAIEQQLGRVPRGAIDVAARCPCGCPAVVRTLPRLPDGTPFPTTYYATCPRLTGAISTLESQGMMREMTERLEHDPDLAARYRSAHEDYLRHRAELGDVPEIAGISAGGMPTRVKCLHVLVAHSMAVGPGVNPLGDEALAALPAWWTGGCCSPEAE</sequence>
<reference evidence="1 2" key="1">
    <citation type="submission" date="2020-07" db="EMBL/GenBank/DDBJ databases">
        <title>Sequencing the genomes of 1000 actinobacteria strains.</title>
        <authorList>
            <person name="Klenk H.-P."/>
        </authorList>
    </citation>
    <scope>NUCLEOTIDE SEQUENCE [LARGE SCALE GENOMIC DNA]</scope>
    <source>
        <strain evidence="1 2">DSM 29531</strain>
    </source>
</reference>
<keyword evidence="2" id="KW-1185">Reference proteome</keyword>
<dbReference type="Proteomes" id="UP000571817">
    <property type="component" value="Unassembled WGS sequence"/>
</dbReference>
<evidence type="ECO:0008006" key="3">
    <source>
        <dbReference type="Google" id="ProtNLM"/>
    </source>
</evidence>
<evidence type="ECO:0000313" key="1">
    <source>
        <dbReference type="EMBL" id="NYJ73701.1"/>
    </source>
</evidence>
<dbReference type="Pfam" id="PF04417">
    <property type="entry name" value="DUF501"/>
    <property type="match status" value="1"/>
</dbReference>
<gene>
    <name evidence="1" type="ORF">HNR15_000664</name>
</gene>
<dbReference type="EMBL" id="JACCFW010000001">
    <property type="protein sequence ID" value="NYJ73701.1"/>
    <property type="molecule type" value="Genomic_DNA"/>
</dbReference>
<evidence type="ECO:0000313" key="2">
    <source>
        <dbReference type="Proteomes" id="UP000571817"/>
    </source>
</evidence>
<dbReference type="InterPro" id="IPR007511">
    <property type="entry name" value="DUF501"/>
</dbReference>
<proteinExistence type="predicted"/>
<accession>A0A853DFN2</accession>
<organism evidence="1 2">
    <name type="scientific">Allobranchiibius huperziae</name>
    <dbReference type="NCBI Taxonomy" id="1874116"/>
    <lineage>
        <taxon>Bacteria</taxon>
        <taxon>Bacillati</taxon>
        <taxon>Actinomycetota</taxon>
        <taxon>Actinomycetes</taxon>
        <taxon>Micrococcales</taxon>
        <taxon>Dermacoccaceae</taxon>
        <taxon>Allobranchiibius</taxon>
    </lineage>
</organism>
<comment type="caution">
    <text evidence="1">The sequence shown here is derived from an EMBL/GenBank/DDBJ whole genome shotgun (WGS) entry which is preliminary data.</text>
</comment>
<dbReference type="PANTHER" id="PTHR37163">
    <property type="entry name" value="CONSERVED PROTEIN"/>
    <property type="match status" value="1"/>
</dbReference>
<protein>
    <recommendedName>
        <fullName evidence="3">Septum formation initiator family protein</fullName>
    </recommendedName>
</protein>
<name>A0A853DFN2_9MICO</name>
<dbReference type="RefSeq" id="WP_179479105.1">
    <property type="nucleotide sequence ID" value="NZ_JACCFW010000001.1"/>
</dbReference>
<dbReference type="PANTHER" id="PTHR37163:SF1">
    <property type="entry name" value="DUF501 DOMAIN-CONTAINING PROTEIN"/>
    <property type="match status" value="1"/>
</dbReference>
<dbReference type="AlphaFoldDB" id="A0A853DFN2"/>